<feature type="region of interest" description="Disordered" evidence="1">
    <location>
        <begin position="1"/>
        <end position="22"/>
    </location>
</feature>
<name>A0A7J6BHM6_9TELE</name>
<dbReference type="EMBL" id="JAAMOB010000040">
    <property type="protein sequence ID" value="KAF4094627.1"/>
    <property type="molecule type" value="Genomic_DNA"/>
</dbReference>
<comment type="caution">
    <text evidence="2">The sequence shown here is derived from an EMBL/GenBank/DDBJ whole genome shotgun (WGS) entry which is preliminary data.</text>
</comment>
<accession>A0A7J6BHM6</accession>
<evidence type="ECO:0000313" key="2">
    <source>
        <dbReference type="EMBL" id="KAF4094627.1"/>
    </source>
</evidence>
<sequence length="97" mass="11566">MKPPTGDQDSGHRTSSGGGTWSDLSRFRNLYRNDWNPVQAEQQHKTDQLYYMTQCSREECQKNLARYNWDLQLAGRYIIRQDRDRDRTALDRRGERV</sequence>
<reference evidence="2 3" key="1">
    <citation type="submission" date="2020-04" db="EMBL/GenBank/DDBJ databases">
        <title>Chromosome-level genome assembly of a cyprinid fish Onychostoma macrolepis by integration of Nanopore Sequencing, Bionano and Hi-C technology.</title>
        <authorList>
            <person name="Wang D."/>
        </authorList>
    </citation>
    <scope>NUCLEOTIDE SEQUENCE [LARGE SCALE GENOMIC DNA]</scope>
    <source>
        <strain evidence="2">SWU-2019</strain>
        <tissue evidence="2">Muscle</tissue>
    </source>
</reference>
<evidence type="ECO:0000313" key="3">
    <source>
        <dbReference type="Proteomes" id="UP000579812"/>
    </source>
</evidence>
<gene>
    <name evidence="2" type="ORF">G5714_024599</name>
</gene>
<protein>
    <submittedName>
        <fullName evidence="2">Uncharacterized protein</fullName>
    </submittedName>
</protein>
<evidence type="ECO:0000256" key="1">
    <source>
        <dbReference type="SAM" id="MobiDB-lite"/>
    </source>
</evidence>
<organism evidence="2 3">
    <name type="scientific">Onychostoma macrolepis</name>
    <dbReference type="NCBI Taxonomy" id="369639"/>
    <lineage>
        <taxon>Eukaryota</taxon>
        <taxon>Metazoa</taxon>
        <taxon>Chordata</taxon>
        <taxon>Craniata</taxon>
        <taxon>Vertebrata</taxon>
        <taxon>Euteleostomi</taxon>
        <taxon>Actinopterygii</taxon>
        <taxon>Neopterygii</taxon>
        <taxon>Teleostei</taxon>
        <taxon>Ostariophysi</taxon>
        <taxon>Cypriniformes</taxon>
        <taxon>Cyprinidae</taxon>
        <taxon>Acrossocheilinae</taxon>
        <taxon>Onychostoma</taxon>
    </lineage>
</organism>
<dbReference type="Proteomes" id="UP000579812">
    <property type="component" value="Unassembled WGS sequence"/>
</dbReference>
<keyword evidence="3" id="KW-1185">Reference proteome</keyword>
<dbReference type="AlphaFoldDB" id="A0A7J6BHM6"/>
<proteinExistence type="predicted"/>